<reference evidence="3 4" key="1">
    <citation type="submission" date="2024-10" db="EMBL/GenBank/DDBJ databases">
        <title>Updated reference genomes for cyclostephanoid diatoms.</title>
        <authorList>
            <person name="Roberts W.R."/>
            <person name="Alverson A.J."/>
        </authorList>
    </citation>
    <scope>NUCLEOTIDE SEQUENCE [LARGE SCALE GENOMIC DNA]</scope>
    <source>
        <strain evidence="3 4">AJA232-27</strain>
    </source>
</reference>
<proteinExistence type="predicted"/>
<dbReference type="Pfam" id="PF04564">
    <property type="entry name" value="U-box"/>
    <property type="match status" value="1"/>
</dbReference>
<dbReference type="PANTHER" id="PTHR46573">
    <property type="entry name" value="WD REPEAT, SAM AND U-BOX DOMAIN-CONTAINING PROTEIN 1"/>
    <property type="match status" value="1"/>
</dbReference>
<feature type="compositionally biased region" description="Polar residues" evidence="1">
    <location>
        <begin position="279"/>
        <end position="291"/>
    </location>
</feature>
<evidence type="ECO:0000256" key="1">
    <source>
        <dbReference type="SAM" id="MobiDB-lite"/>
    </source>
</evidence>
<dbReference type="CDD" id="cd16655">
    <property type="entry name" value="RING-Ubox_WDSUB1-like"/>
    <property type="match status" value="1"/>
</dbReference>
<dbReference type="EMBL" id="JALLBG020000079">
    <property type="protein sequence ID" value="KAL3766860.1"/>
    <property type="molecule type" value="Genomic_DNA"/>
</dbReference>
<comment type="caution">
    <text evidence="3">The sequence shown here is derived from an EMBL/GenBank/DDBJ whole genome shotgun (WGS) entry which is preliminary data.</text>
</comment>
<dbReference type="InterPro" id="IPR052085">
    <property type="entry name" value="WD-SAM-U-box"/>
</dbReference>
<gene>
    <name evidence="3" type="ORF">ACHAWU_007950</name>
</gene>
<name>A0ABD3N2B7_9STRA</name>
<dbReference type="SMART" id="SM00504">
    <property type="entry name" value="Ubox"/>
    <property type="match status" value="1"/>
</dbReference>
<evidence type="ECO:0000259" key="2">
    <source>
        <dbReference type="PROSITE" id="PS51698"/>
    </source>
</evidence>
<dbReference type="SUPFAM" id="SSF57850">
    <property type="entry name" value="RING/U-box"/>
    <property type="match status" value="1"/>
</dbReference>
<feature type="domain" description="U-box" evidence="2">
    <location>
        <begin position="173"/>
        <end position="246"/>
    </location>
</feature>
<organism evidence="3 4">
    <name type="scientific">Discostella pseudostelligera</name>
    <dbReference type="NCBI Taxonomy" id="259834"/>
    <lineage>
        <taxon>Eukaryota</taxon>
        <taxon>Sar</taxon>
        <taxon>Stramenopiles</taxon>
        <taxon>Ochrophyta</taxon>
        <taxon>Bacillariophyta</taxon>
        <taxon>Coscinodiscophyceae</taxon>
        <taxon>Thalassiosirophycidae</taxon>
        <taxon>Stephanodiscales</taxon>
        <taxon>Stephanodiscaceae</taxon>
        <taxon>Discostella</taxon>
    </lineage>
</organism>
<dbReference type="Proteomes" id="UP001530293">
    <property type="component" value="Unassembled WGS sequence"/>
</dbReference>
<dbReference type="InterPro" id="IPR003613">
    <property type="entry name" value="Ubox_domain"/>
</dbReference>
<dbReference type="PROSITE" id="PS51698">
    <property type="entry name" value="U_BOX"/>
    <property type="match status" value="1"/>
</dbReference>
<feature type="region of interest" description="Disordered" evidence="1">
    <location>
        <begin position="279"/>
        <end position="305"/>
    </location>
</feature>
<feature type="compositionally biased region" description="Basic and acidic residues" evidence="1">
    <location>
        <begin position="476"/>
        <end position="494"/>
    </location>
</feature>
<dbReference type="PANTHER" id="PTHR46573:SF1">
    <property type="entry name" value="WD REPEAT, SAM AND U-BOX DOMAIN-CONTAINING PROTEIN 1"/>
    <property type="match status" value="1"/>
</dbReference>
<feature type="compositionally biased region" description="Acidic residues" evidence="1">
    <location>
        <begin position="80"/>
        <end position="92"/>
    </location>
</feature>
<feature type="region of interest" description="Disordered" evidence="1">
    <location>
        <begin position="465"/>
        <end position="497"/>
    </location>
</feature>
<dbReference type="InterPro" id="IPR013083">
    <property type="entry name" value="Znf_RING/FYVE/PHD"/>
</dbReference>
<keyword evidence="4" id="KW-1185">Reference proteome</keyword>
<evidence type="ECO:0000313" key="3">
    <source>
        <dbReference type="EMBL" id="KAL3766860.1"/>
    </source>
</evidence>
<dbReference type="Gene3D" id="3.30.40.10">
    <property type="entry name" value="Zinc/RING finger domain, C3HC4 (zinc finger)"/>
    <property type="match status" value="1"/>
</dbReference>
<feature type="compositionally biased region" description="Low complexity" evidence="1">
    <location>
        <begin position="292"/>
        <end position="305"/>
    </location>
</feature>
<dbReference type="AlphaFoldDB" id="A0ABD3N2B7"/>
<protein>
    <recommendedName>
        <fullName evidence="2">U-box domain-containing protein</fullName>
    </recommendedName>
</protein>
<feature type="compositionally biased region" description="Polar residues" evidence="1">
    <location>
        <begin position="33"/>
        <end position="47"/>
    </location>
</feature>
<feature type="region of interest" description="Disordered" evidence="1">
    <location>
        <begin position="27"/>
        <end position="101"/>
    </location>
</feature>
<sequence length="872" mass="95995">MASISDNDEVVGALCVAISSTTLADDVVENNDNEASSSPASNDNPVSTEHGGDCSTVDDVGEVMGDHDEVISCNSHHTYDDDDDDDVDDDGDNATTSPCSRSMISGEITVTAQDYESYYSNDDHSYYSEDDDDDKSLGFPPGHITRIEELNVLQNHNRHPSLDSMKKSVNPSIIPSYFFCPLTKTIMKDPVITPDGHTYERRAILRSLILEDCDPISRSPLSHEELTEDYLVRQAIQKARVEAWTRYAIEFQDDTNVTQNIIMSMCANASRHEVPQYYPQQAEETPNNLSQDLSTNSSFLSQSSASSSSSVDASTSVNHGWSVPLGVHKVICSEPGLVVTTDSHRRSNVVKRKILLKSLVEKNKADTKKIHLKRKKMKNSIKTITTVITRDLVIPPGSYVDILETCVHGGRIRGRIVWEEELATESDLALSMRLAELELRKNASIRTVKPPNSPLKGKNIRSFFHRKSSSGTNNNELHDGDDKQTSKPNGDAHSRSLSPVRTIEYTGWISLQWMEGATNYEREETLKRRERSTRNHRPTTAVLATDDDEGPWTQPLPLGVYRVCGDSSIDDTYAGNHDVGISAKQLPLYDAPDCKNMIDFLVPNQCIEIVETKVVVMKRNGHDRVDAGRQAVRARCMVPMMATSTSSSQQNHNAPIRKFRQGWITINGEGKESVSASHIPLGAYIVTANIPIACYDANSMAKSVLRPGSCIEVVNTRLEFEDDAKRMQCGCGKEGMYNSVSIRALIASGGYVTLFDTSVGTDGACVCGNLVKNAVYADPVPLGTYRITHPTTLTTHIGLKTAVITQLTENACIEVIDTKVEDGCVRGLVNIPGKDVGHDDEGGSKRYDAMTTGWVCLFEPPSFSWAELILCG</sequence>
<evidence type="ECO:0000313" key="4">
    <source>
        <dbReference type="Proteomes" id="UP001530293"/>
    </source>
</evidence>
<accession>A0ABD3N2B7</accession>